<evidence type="ECO:0000313" key="6">
    <source>
        <dbReference type="Proteomes" id="UP001491310"/>
    </source>
</evidence>
<dbReference type="Gene3D" id="1.25.40.10">
    <property type="entry name" value="Tetratricopeptide repeat domain"/>
    <property type="match status" value="1"/>
</dbReference>
<dbReference type="Proteomes" id="UP001491310">
    <property type="component" value="Unassembled WGS sequence"/>
</dbReference>
<protein>
    <recommendedName>
        <fullName evidence="7">TPR-like protein</fullName>
    </recommendedName>
</protein>
<dbReference type="SUPFAM" id="SSF48452">
    <property type="entry name" value="TPR-like"/>
    <property type="match status" value="2"/>
</dbReference>
<organism evidence="5 6">
    <name type="scientific">Coccomyxa subellipsoidea</name>
    <dbReference type="NCBI Taxonomy" id="248742"/>
    <lineage>
        <taxon>Eukaryota</taxon>
        <taxon>Viridiplantae</taxon>
        <taxon>Chlorophyta</taxon>
        <taxon>core chlorophytes</taxon>
        <taxon>Trebouxiophyceae</taxon>
        <taxon>Trebouxiophyceae incertae sedis</taxon>
        <taxon>Coccomyxaceae</taxon>
        <taxon>Coccomyxa</taxon>
    </lineage>
</organism>
<dbReference type="EMBL" id="JALJOT010000001">
    <property type="protein sequence ID" value="KAK9918162.1"/>
    <property type="molecule type" value="Genomic_DNA"/>
</dbReference>
<keyword evidence="1" id="KW-0677">Repeat</keyword>
<feature type="compositionally biased region" description="Polar residues" evidence="4">
    <location>
        <begin position="389"/>
        <end position="401"/>
    </location>
</feature>
<dbReference type="Pfam" id="PF13432">
    <property type="entry name" value="TPR_16"/>
    <property type="match status" value="1"/>
</dbReference>
<name>A0ABR2Z2M2_9CHLO</name>
<feature type="repeat" description="TPR" evidence="3">
    <location>
        <begin position="661"/>
        <end position="694"/>
    </location>
</feature>
<evidence type="ECO:0000256" key="4">
    <source>
        <dbReference type="SAM" id="MobiDB-lite"/>
    </source>
</evidence>
<evidence type="ECO:0000313" key="5">
    <source>
        <dbReference type="EMBL" id="KAK9918162.1"/>
    </source>
</evidence>
<gene>
    <name evidence="5" type="ORF">WJX75_001811</name>
</gene>
<dbReference type="PANTHER" id="PTHR16193">
    <property type="entry name" value="TETRATRICOPEPTIDE REPEAT PROTEIN 27"/>
    <property type="match status" value="1"/>
</dbReference>
<dbReference type="SMART" id="SM00028">
    <property type="entry name" value="TPR"/>
    <property type="match status" value="4"/>
</dbReference>
<sequence>MDTDFEHFAWQLLLSTVPETDSSLLGDRAARSHVKYLKEPLEDVLNGHYLAALQSEPAQILLRSALLTNAHDDKKPDPAAYFETLASSVNVTQDDTTCATQLLVAVAALFVFLQANLTGPINEKVPESIVELASGAVSGHQTLPEQRPLGTDSVSAGDRWAVSHLSASGEDVIGRLRVPQYLVLARTLLLPPHRLQAREEEGMPSASGSNEAPGKANGHIAGSSNVPNGHSGQLGAAERPLPWLWWAARVLAVQQRALSGPAASLQTALSQLMPQVIAGLEAERLPGELRAAASRLQAAAHLEAAAQNHDVGHIADAQGHLEAAGHLLGIEVEVTGALGVRTVHQKDARAQLVVKATYSSPNESSADSGDESEWLDAAATGSVAGDESAATSGDSKRSAQQSVRIMEMQGLSSDSDVLPVPRFVNAEGEEEESARLGSAQQALLLGRAQAVHRGGSAADELRAWRMAPFIDAVLLQPRSQTLLRSSARLLRARHERERNRTRERALLSLQQVVEATEQQLPAPNRRMRYAFSVRFPMGPSLRKELGEQLIAAGLVGAAMALFEELELWDALILCYRLLEKNVQAEELVHRRLEVTPDDARLWCALGDLTLKEEHYETAWQRSGQRSVRAQRSLARSAQREKNYQKAAAHWELALRVNPLHAEGWFALGYCALKTGDFGRALQAFSRSAQQEPENGDAWNNLAAIHLQERRYKEAFSALSEAVKYKRESWQTWANYAHAAVQTCNHLQAARGVCQVIAFSQGQRREEDLLRALVDAVTGAREAAGTLGQKLPGGRRDPDAQLERAVGEALKQASAASSGAGGLVWDLYADYYHATGFQASAREAALKQVRALQGSGWQKSEQQFRAYEGAVTKYASGQLEGVRQGVLQPRELSSVRMLLRGTIKQAAEQFEGASEYAALKDALKEIEEAEKAQ</sequence>
<evidence type="ECO:0000256" key="1">
    <source>
        <dbReference type="ARBA" id="ARBA00022737"/>
    </source>
</evidence>
<proteinExistence type="predicted"/>
<accession>A0ABR2Z2M2</accession>
<comment type="caution">
    <text evidence="5">The sequence shown here is derived from an EMBL/GenBank/DDBJ whole genome shotgun (WGS) entry which is preliminary data.</text>
</comment>
<feature type="repeat" description="TPR" evidence="3">
    <location>
        <begin position="695"/>
        <end position="728"/>
    </location>
</feature>
<feature type="region of interest" description="Disordered" evidence="4">
    <location>
        <begin position="380"/>
        <end position="401"/>
    </location>
</feature>
<evidence type="ECO:0000256" key="2">
    <source>
        <dbReference type="ARBA" id="ARBA00022803"/>
    </source>
</evidence>
<dbReference type="InterPro" id="IPR011990">
    <property type="entry name" value="TPR-like_helical_dom_sf"/>
</dbReference>
<feature type="region of interest" description="Disordered" evidence="4">
    <location>
        <begin position="197"/>
        <end position="226"/>
    </location>
</feature>
<keyword evidence="2 3" id="KW-0802">TPR repeat</keyword>
<evidence type="ECO:0000256" key="3">
    <source>
        <dbReference type="PROSITE-ProRule" id="PRU00339"/>
    </source>
</evidence>
<dbReference type="PROSITE" id="PS50005">
    <property type="entry name" value="TPR"/>
    <property type="match status" value="2"/>
</dbReference>
<reference evidence="5 6" key="1">
    <citation type="journal article" date="2024" name="Nat. Commun.">
        <title>Phylogenomics reveals the evolutionary origins of lichenization in chlorophyte algae.</title>
        <authorList>
            <person name="Puginier C."/>
            <person name="Libourel C."/>
            <person name="Otte J."/>
            <person name="Skaloud P."/>
            <person name="Haon M."/>
            <person name="Grisel S."/>
            <person name="Petersen M."/>
            <person name="Berrin J.G."/>
            <person name="Delaux P.M."/>
            <person name="Dal Grande F."/>
            <person name="Keller J."/>
        </authorList>
    </citation>
    <scope>NUCLEOTIDE SEQUENCE [LARGE SCALE GENOMIC DNA]</scope>
    <source>
        <strain evidence="5 6">SAG 216-7</strain>
    </source>
</reference>
<evidence type="ECO:0008006" key="7">
    <source>
        <dbReference type="Google" id="ProtNLM"/>
    </source>
</evidence>
<dbReference type="InterPro" id="IPR044244">
    <property type="entry name" value="TTC27/Emw1"/>
</dbReference>
<keyword evidence="6" id="KW-1185">Reference proteome</keyword>
<dbReference type="InterPro" id="IPR019734">
    <property type="entry name" value="TPR_rpt"/>
</dbReference>
<dbReference type="PANTHER" id="PTHR16193:SF0">
    <property type="entry name" value="TETRATRICOPEPTIDE REPEAT PROTEIN 27"/>
    <property type="match status" value="1"/>
</dbReference>